<evidence type="ECO:0000313" key="5">
    <source>
        <dbReference type="Proteomes" id="UP000657006"/>
    </source>
</evidence>
<keyword evidence="5" id="KW-1185">Reference proteome</keyword>
<gene>
    <name evidence="4" type="ORF">H8730_08515</name>
</gene>
<dbReference type="AlphaFoldDB" id="A0A926DUN5"/>
<dbReference type="InterPro" id="IPR027414">
    <property type="entry name" value="GH95_N_dom"/>
</dbReference>
<dbReference type="PANTHER" id="PTHR31084">
    <property type="entry name" value="ALPHA-L-FUCOSIDASE 2"/>
    <property type="match status" value="1"/>
</dbReference>
<dbReference type="Gene3D" id="1.50.10.10">
    <property type="match status" value="1"/>
</dbReference>
<evidence type="ECO:0000313" key="4">
    <source>
        <dbReference type="EMBL" id="MBC8543585.1"/>
    </source>
</evidence>
<proteinExistence type="predicted"/>
<evidence type="ECO:0000259" key="3">
    <source>
        <dbReference type="Pfam" id="PF22124"/>
    </source>
</evidence>
<reference evidence="4" key="1">
    <citation type="submission" date="2020-08" db="EMBL/GenBank/DDBJ databases">
        <title>Genome public.</title>
        <authorList>
            <person name="Liu C."/>
            <person name="Sun Q."/>
        </authorList>
    </citation>
    <scope>NUCLEOTIDE SEQUENCE</scope>
    <source>
        <strain evidence="4">NSJ-32</strain>
    </source>
</reference>
<dbReference type="PIRSF" id="PIRSF007663">
    <property type="entry name" value="UCP007663"/>
    <property type="match status" value="1"/>
</dbReference>
<dbReference type="PANTHER" id="PTHR31084:SF0">
    <property type="entry name" value="ALPHA-L-FUCOSIDASE 2"/>
    <property type="match status" value="1"/>
</dbReference>
<dbReference type="Pfam" id="PF22124">
    <property type="entry name" value="Glyco_hydro_95_cat"/>
    <property type="match status" value="1"/>
</dbReference>
<accession>A0A926DUN5</accession>
<dbReference type="Pfam" id="PF14498">
    <property type="entry name" value="Glyco_hyd_65N_2"/>
    <property type="match status" value="1"/>
</dbReference>
<feature type="domain" description="Glycosyl hydrolase family 95 catalytic" evidence="3">
    <location>
        <begin position="262"/>
        <end position="691"/>
    </location>
</feature>
<feature type="domain" description="Alpha fucosidase A-like C-terminal" evidence="2">
    <location>
        <begin position="693"/>
        <end position="788"/>
    </location>
</feature>
<organism evidence="4 5">
    <name type="scientific">Bianquea renquensis</name>
    <dbReference type="NCBI Taxonomy" id="2763661"/>
    <lineage>
        <taxon>Bacteria</taxon>
        <taxon>Bacillati</taxon>
        <taxon>Bacillota</taxon>
        <taxon>Clostridia</taxon>
        <taxon>Eubacteriales</taxon>
        <taxon>Bianqueaceae</taxon>
        <taxon>Bianquea</taxon>
    </lineage>
</organism>
<dbReference type="InterPro" id="IPR008928">
    <property type="entry name" value="6-hairpin_glycosidase_sf"/>
</dbReference>
<feature type="domain" description="Glycosyl hydrolase family 95 N-terminal" evidence="1">
    <location>
        <begin position="75"/>
        <end position="226"/>
    </location>
</feature>
<dbReference type="SUPFAM" id="SSF48208">
    <property type="entry name" value="Six-hairpin glycosidases"/>
    <property type="match status" value="1"/>
</dbReference>
<dbReference type="InterPro" id="IPR016518">
    <property type="entry name" value="Alpha-L-fucosidase"/>
</dbReference>
<keyword evidence="4" id="KW-0378">Hydrolase</keyword>
<dbReference type="RefSeq" id="WP_177719000.1">
    <property type="nucleotide sequence ID" value="NZ_JACRSQ010000010.1"/>
</dbReference>
<comment type="caution">
    <text evidence="4">The sequence shown here is derived from an EMBL/GenBank/DDBJ whole genome shotgun (WGS) entry which is preliminary data.</text>
</comment>
<dbReference type="EMBL" id="JACRSQ010000010">
    <property type="protein sequence ID" value="MBC8543585.1"/>
    <property type="molecule type" value="Genomic_DNA"/>
</dbReference>
<dbReference type="InterPro" id="IPR012341">
    <property type="entry name" value="6hp_glycosidase-like_sf"/>
</dbReference>
<evidence type="ECO:0000259" key="2">
    <source>
        <dbReference type="Pfam" id="PF21307"/>
    </source>
</evidence>
<sequence>MRKLALWYDREAPYGNEHIEADGQQPLCDDDGWEKWSLPIGNGYMGVNVFGRTMTERLQITENSLFNPYELAGLNNFAEVYIDAGHSKTEAYRRELDLNRGIAKTEYDWEGSRYTREHFVSYPDRVFVTRMTASRKGTLTFGVHAEVPFLCAYQNKAGDHGGKDGTVRSAGDRIILEGSMQYYNIQFEGQIKVIPTGGTMENKNGMIVVENADEALIVVAIGTNYHLESRVFTEPDRLKKLAVYPHPHEDVTRILDEACGKTYEELYQRHEADYQGLFGRVEVDFGGEESDIPTDRLLYEYQRDYRRYEDIPYFKDKKKDSFKLGRYLEELYFQYGRYLLISSSRRGTLPATLQGVWNRYRKPPFTCGFWHNINVQMNYWPAFSTNLAETFEAYAAYHQAYVASAEEHAADYIRREYPENYVEGETGWCIGTDAYPYSVSATMIGRDQADHSGPATGALTSKLFWEYYDFTRDEEILRNVTYPAISGMAKFLSKTVELHGENWLVTYSGSPEQFEDHEYKRYHPTMGCAFDQQLIWENHRDTLEAADILGISDQLTDTLKEQIDRLDPVQIGKSGQIKEYREEEYYGEIGEKNHRHVSHLVGLYPGTLISSHTPEWMEAAKNTLVYRGDISTGWGMAHRLNLWARTKDREKAYTLLKCLLQKGTMPNLWDAHPPFQIDGNFGGTAGVAEMLLQSHEGYIDLLPALPRAWNSGSFRGLVARGAFEISCAWDNGKARKAEIKSKAGGPCRILLKGSLKSVHGKDGIHTEYRVEGDRILCFDTEKGQQYDIEFA</sequence>
<dbReference type="InterPro" id="IPR054363">
    <property type="entry name" value="GH95_cat"/>
</dbReference>
<protein>
    <submittedName>
        <fullName evidence="4">Glycoside hydrolase family 95 protein</fullName>
    </submittedName>
</protein>
<dbReference type="GO" id="GO:0005975">
    <property type="term" value="P:carbohydrate metabolic process"/>
    <property type="evidence" value="ECO:0007669"/>
    <property type="project" value="InterPro"/>
</dbReference>
<evidence type="ECO:0000259" key="1">
    <source>
        <dbReference type="Pfam" id="PF14498"/>
    </source>
</evidence>
<dbReference type="Proteomes" id="UP000657006">
    <property type="component" value="Unassembled WGS sequence"/>
</dbReference>
<dbReference type="Pfam" id="PF21307">
    <property type="entry name" value="Glyco_hydro_95_C"/>
    <property type="match status" value="1"/>
</dbReference>
<dbReference type="GO" id="GO:0004560">
    <property type="term" value="F:alpha-L-fucosidase activity"/>
    <property type="evidence" value="ECO:0007669"/>
    <property type="project" value="InterPro"/>
</dbReference>
<name>A0A926DUN5_9FIRM</name>
<dbReference type="InterPro" id="IPR049053">
    <property type="entry name" value="AFCA-like_C"/>
</dbReference>